<evidence type="ECO:0000256" key="1">
    <source>
        <dbReference type="ARBA" id="ARBA00022603"/>
    </source>
</evidence>
<proteinExistence type="predicted"/>
<dbReference type="Pfam" id="PF02636">
    <property type="entry name" value="Methyltransf_28"/>
    <property type="match status" value="1"/>
</dbReference>
<dbReference type="PANTHER" id="PTHR12049">
    <property type="entry name" value="PROTEIN ARGININE METHYLTRANSFERASE NDUFAF7, MITOCHONDRIAL"/>
    <property type="match status" value="1"/>
</dbReference>
<dbReference type="Proteomes" id="UP000002384">
    <property type="component" value="Chromosome"/>
</dbReference>
<dbReference type="SUPFAM" id="SSF53335">
    <property type="entry name" value="S-adenosyl-L-methionine-dependent methyltransferases"/>
    <property type="match status" value="1"/>
</dbReference>
<dbReference type="KEGG" id="cyc:PCC7424_3044"/>
<evidence type="ECO:0000313" key="4">
    <source>
        <dbReference type="Proteomes" id="UP000002384"/>
    </source>
</evidence>
<dbReference type="GO" id="GO:0035243">
    <property type="term" value="F:protein-arginine omega-N symmetric methyltransferase activity"/>
    <property type="evidence" value="ECO:0007669"/>
    <property type="project" value="TreeGrafter"/>
</dbReference>
<dbReference type="InterPro" id="IPR029063">
    <property type="entry name" value="SAM-dependent_MTases_sf"/>
</dbReference>
<dbReference type="RefSeq" id="WP_015955043.1">
    <property type="nucleotide sequence ID" value="NC_011729.1"/>
</dbReference>
<dbReference type="Gene3D" id="3.40.50.12710">
    <property type="match status" value="1"/>
</dbReference>
<protein>
    <recommendedName>
        <fullName evidence="5">Class I SAM-dependent methyltransferase</fullName>
    </recommendedName>
</protein>
<evidence type="ECO:0000313" key="3">
    <source>
        <dbReference type="EMBL" id="ACK71446.1"/>
    </source>
</evidence>
<dbReference type="EMBL" id="CP001291">
    <property type="protein sequence ID" value="ACK71446.1"/>
    <property type="molecule type" value="Genomic_DNA"/>
</dbReference>
<dbReference type="PANTHER" id="PTHR12049:SF7">
    <property type="entry name" value="PROTEIN ARGININE METHYLTRANSFERASE NDUFAF7, MITOCHONDRIAL"/>
    <property type="match status" value="1"/>
</dbReference>
<dbReference type="InterPro" id="IPR003788">
    <property type="entry name" value="NDUFAF7"/>
</dbReference>
<sequence length="387" mass="44226">MSNLNLIKILIEQINQSSQQGITFAEYMHLVLYHPELGYYCSHLPKIGTQGDYFTSSSLGADFGELLAKQFLEMWEILGQPSPFIIVEMGAGLGLLAQDILNYFEQNNTHFLDSLNYWLIEQSSTLIKAQKNQLTPYLEKGVKLDWKTWEDIADESIIGCVFSNELVDAFPVHRVGLEKGELKEIYVTYTENTFKEILADPSSEELNHYFKFVGVEFPSDAYPEGFQTEVNLSALSWLKTLSQKLKRGYILTIDYGYPAHKYYHPQRYRGTLNCYYQHRHHHDPYINIGYQDLTAHVDFTALERQGQKCGLEKLGFTQQGLFLMSLGLGDRLNDLSSGRYNLIEVMNRRDALHQLIDPTGLGGFGVLVQCKGLSPSEKERSLLGLQY</sequence>
<reference evidence="4" key="1">
    <citation type="journal article" date="2011" name="MBio">
        <title>Novel metabolic attributes of the genus Cyanothece, comprising a group of unicellular nitrogen-fixing Cyanobacteria.</title>
        <authorList>
            <person name="Bandyopadhyay A."/>
            <person name="Elvitigala T."/>
            <person name="Welsh E."/>
            <person name="Stockel J."/>
            <person name="Liberton M."/>
            <person name="Min H."/>
            <person name="Sherman L.A."/>
            <person name="Pakrasi H.B."/>
        </authorList>
    </citation>
    <scope>NUCLEOTIDE SEQUENCE [LARGE SCALE GENOMIC DNA]</scope>
    <source>
        <strain evidence="4">PCC 7424</strain>
    </source>
</reference>
<evidence type="ECO:0008006" key="5">
    <source>
        <dbReference type="Google" id="ProtNLM"/>
    </source>
</evidence>
<evidence type="ECO:0000256" key="2">
    <source>
        <dbReference type="ARBA" id="ARBA00022679"/>
    </source>
</evidence>
<organism evidence="3 4">
    <name type="scientific">Gloeothece citriformis (strain PCC 7424)</name>
    <name type="common">Cyanothece sp. (strain PCC 7424)</name>
    <dbReference type="NCBI Taxonomy" id="65393"/>
    <lineage>
        <taxon>Bacteria</taxon>
        <taxon>Bacillati</taxon>
        <taxon>Cyanobacteriota</taxon>
        <taxon>Cyanophyceae</taxon>
        <taxon>Oscillatoriophycideae</taxon>
        <taxon>Chroococcales</taxon>
        <taxon>Aphanothecaceae</taxon>
        <taxon>Gloeothece</taxon>
        <taxon>Gloeothece citriformis</taxon>
    </lineage>
</organism>
<gene>
    <name evidence="3" type="ordered locus">PCC7424_3044</name>
</gene>
<keyword evidence="2" id="KW-0808">Transferase</keyword>
<dbReference type="GO" id="GO:0032259">
    <property type="term" value="P:methylation"/>
    <property type="evidence" value="ECO:0007669"/>
    <property type="project" value="UniProtKB-KW"/>
</dbReference>
<dbReference type="HOGENOM" id="CLU_024840_1_1_3"/>
<dbReference type="InterPro" id="IPR038375">
    <property type="entry name" value="NDUFAF7_sf"/>
</dbReference>
<keyword evidence="4" id="KW-1185">Reference proteome</keyword>
<name>B7KB90_GLOC7</name>
<accession>B7KB90</accession>
<dbReference type="eggNOG" id="COG1565">
    <property type="taxonomic scope" value="Bacteria"/>
</dbReference>
<keyword evidence="1" id="KW-0489">Methyltransferase</keyword>
<dbReference type="AlphaFoldDB" id="B7KB90"/>
<dbReference type="STRING" id="65393.PCC7424_3044"/>